<dbReference type="AlphaFoldDB" id="A0A6N7IX59"/>
<dbReference type="PROSITE" id="PS50111">
    <property type="entry name" value="CHEMOTAXIS_TRANSDUC_2"/>
    <property type="match status" value="1"/>
</dbReference>
<dbReference type="CDD" id="cd06225">
    <property type="entry name" value="HAMP"/>
    <property type="match status" value="1"/>
</dbReference>
<gene>
    <name evidence="8" type="ORF">FRC54_02675</name>
</gene>
<keyword evidence="5" id="KW-1133">Transmembrane helix</keyword>
<feature type="region of interest" description="Disordered" evidence="4">
    <location>
        <begin position="544"/>
        <end position="566"/>
    </location>
</feature>
<dbReference type="EMBL" id="VOGC01000002">
    <property type="protein sequence ID" value="MQN00883.1"/>
    <property type="molecule type" value="Genomic_DNA"/>
</dbReference>
<feature type="domain" description="Methyl-accepting transducer" evidence="6">
    <location>
        <begin position="280"/>
        <end position="537"/>
    </location>
</feature>
<name>A0A6N7IX59_9FIRM</name>
<feature type="transmembrane region" description="Helical" evidence="5">
    <location>
        <begin position="20"/>
        <end position="40"/>
    </location>
</feature>
<dbReference type="SMART" id="SM00283">
    <property type="entry name" value="MA"/>
    <property type="match status" value="1"/>
</dbReference>
<keyword evidence="1 3" id="KW-0807">Transducer</keyword>
<feature type="transmembrane region" description="Helical" evidence="5">
    <location>
        <begin position="182"/>
        <end position="205"/>
    </location>
</feature>
<evidence type="ECO:0000259" key="6">
    <source>
        <dbReference type="PROSITE" id="PS50111"/>
    </source>
</evidence>
<dbReference type="GO" id="GO:0016020">
    <property type="term" value="C:membrane"/>
    <property type="evidence" value="ECO:0007669"/>
    <property type="project" value="InterPro"/>
</dbReference>
<dbReference type="InterPro" id="IPR004089">
    <property type="entry name" value="MCPsignal_dom"/>
</dbReference>
<organism evidence="8 9">
    <name type="scientific">Candidatus Weimeria bifida</name>
    <dbReference type="NCBI Taxonomy" id="2599074"/>
    <lineage>
        <taxon>Bacteria</taxon>
        <taxon>Bacillati</taxon>
        <taxon>Bacillota</taxon>
        <taxon>Clostridia</taxon>
        <taxon>Lachnospirales</taxon>
        <taxon>Lachnospiraceae</taxon>
        <taxon>Candidatus Weimeria</taxon>
    </lineage>
</organism>
<reference evidence="8" key="1">
    <citation type="journal article" date="2020" name="Appl. Environ. Microbiol.">
        <title>Medium-Chain Fatty Acid Synthesis by 'Candidatus Weimeria bifida' gen. nov., sp. nov., and 'Candidatus Pseudoramibacter fermentans' sp. nov.</title>
        <authorList>
            <person name="Scarborough M.J."/>
            <person name="Myers K.S."/>
            <person name="Donohue T.J."/>
            <person name="Noguera D.R."/>
        </authorList>
    </citation>
    <scope>NUCLEOTIDE SEQUENCE</scope>
    <source>
        <strain evidence="8">LCO1.1</strain>
    </source>
</reference>
<evidence type="ECO:0000313" key="8">
    <source>
        <dbReference type="EMBL" id="MQN00883.1"/>
    </source>
</evidence>
<evidence type="ECO:0000256" key="5">
    <source>
        <dbReference type="SAM" id="Phobius"/>
    </source>
</evidence>
<dbReference type="GO" id="GO:0007165">
    <property type="term" value="P:signal transduction"/>
    <property type="evidence" value="ECO:0007669"/>
    <property type="project" value="UniProtKB-KW"/>
</dbReference>
<dbReference type="Pfam" id="PF00015">
    <property type="entry name" value="MCPsignal"/>
    <property type="match status" value="1"/>
</dbReference>
<accession>A0A6N7IX59</accession>
<feature type="domain" description="HAMP" evidence="7">
    <location>
        <begin position="205"/>
        <end position="261"/>
    </location>
</feature>
<sequence length="566" mass="61208">MEKEKHQNKVAFLRSMTGRVIVATVAVIAVVVVLLNTIMISEFRSSVENTTKNYMKDVAKAYGVSLEKGGGNLDGNNLKSIFAGVGVQGLSSSYAYVVNKDGTMLYHPTASKIGKPVENSVVLGLVKQLKGGTIPSPRNITTEYLFNGVKKYASYYIASDGKFIIVISADYSEVMSSVDRTLIAGSLFGSIIGVAGLILLVYILIRSLRPLKQMTDFINKMSDLDFRSDANSEKLTSRTDEFGVMARAIVNLQHKLIDVISNIRGQSEKLYHSSTGMHKSIREMNETTNQVDVAVNEIAQGATSQAGHTQTASENVIEIGNMIEETNKQVDGLDEANSKMQESQKTAISIIGELGDTNDRTKQTIEQIAEQTKTTNESAGKIREATAIISNIADETNLLSLNASIEAARAGEAGRGFAVVASQIQQLADQSSNSAKQIEQIVDKLIKDSDQAVKTMDSVNEIIEQQSDNVERTKSAFDEVSTGIDASIDAVSSISSQMKQMDEARKKVVETVSSLSAIAQENAASTEESSASVSSITSIADEIEHSSGDLQDIATELDDDMKKFKY</sequence>
<evidence type="ECO:0000256" key="1">
    <source>
        <dbReference type="ARBA" id="ARBA00023224"/>
    </source>
</evidence>
<keyword evidence="9" id="KW-1185">Reference proteome</keyword>
<comment type="caution">
    <text evidence="8">The sequence shown here is derived from an EMBL/GenBank/DDBJ whole genome shotgun (WGS) entry which is preliminary data.</text>
</comment>
<dbReference type="Gene3D" id="1.10.287.950">
    <property type="entry name" value="Methyl-accepting chemotaxis protein"/>
    <property type="match status" value="1"/>
</dbReference>
<keyword evidence="5" id="KW-0812">Transmembrane</keyword>
<evidence type="ECO:0000256" key="4">
    <source>
        <dbReference type="SAM" id="MobiDB-lite"/>
    </source>
</evidence>
<dbReference type="PANTHER" id="PTHR32089">
    <property type="entry name" value="METHYL-ACCEPTING CHEMOTAXIS PROTEIN MCPB"/>
    <property type="match status" value="1"/>
</dbReference>
<dbReference type="InterPro" id="IPR003660">
    <property type="entry name" value="HAMP_dom"/>
</dbReference>
<evidence type="ECO:0000256" key="2">
    <source>
        <dbReference type="ARBA" id="ARBA00029447"/>
    </source>
</evidence>
<dbReference type="CDD" id="cd12912">
    <property type="entry name" value="PDC2_MCP_like"/>
    <property type="match status" value="1"/>
</dbReference>
<keyword evidence="5" id="KW-0472">Membrane</keyword>
<comment type="similarity">
    <text evidence="2">Belongs to the methyl-accepting chemotaxis (MCP) protein family.</text>
</comment>
<dbReference type="Gene3D" id="1.10.8.500">
    <property type="entry name" value="HAMP domain in histidine kinase"/>
    <property type="match status" value="1"/>
</dbReference>
<evidence type="ECO:0000313" key="9">
    <source>
        <dbReference type="Proteomes" id="UP000460257"/>
    </source>
</evidence>
<evidence type="ECO:0000259" key="7">
    <source>
        <dbReference type="PROSITE" id="PS50885"/>
    </source>
</evidence>
<dbReference type="PROSITE" id="PS50885">
    <property type="entry name" value="HAMP"/>
    <property type="match status" value="1"/>
</dbReference>
<proteinExistence type="inferred from homology"/>
<protein>
    <submittedName>
        <fullName evidence="8">HAMP domain-containing protein</fullName>
    </submittedName>
</protein>
<dbReference type="Gene3D" id="3.30.450.20">
    <property type="entry name" value="PAS domain"/>
    <property type="match status" value="1"/>
</dbReference>
<evidence type="ECO:0000256" key="3">
    <source>
        <dbReference type="PROSITE-ProRule" id="PRU00284"/>
    </source>
</evidence>
<dbReference type="SUPFAM" id="SSF58104">
    <property type="entry name" value="Methyl-accepting chemotaxis protein (MCP) signaling domain"/>
    <property type="match status" value="1"/>
</dbReference>
<dbReference type="PANTHER" id="PTHR32089:SF112">
    <property type="entry name" value="LYSOZYME-LIKE PROTEIN-RELATED"/>
    <property type="match status" value="1"/>
</dbReference>
<dbReference type="Proteomes" id="UP000460257">
    <property type="component" value="Unassembled WGS sequence"/>
</dbReference>